<dbReference type="Proteomes" id="UP000595847">
    <property type="component" value="Chromosome"/>
</dbReference>
<evidence type="ECO:0000313" key="3">
    <source>
        <dbReference type="Proteomes" id="UP000595847"/>
    </source>
</evidence>
<evidence type="ECO:0000313" key="4">
    <source>
        <dbReference type="Proteomes" id="UP000677234"/>
    </source>
</evidence>
<reference evidence="2" key="2">
    <citation type="submission" date="2021-04" db="EMBL/GenBank/DDBJ databases">
        <title>Brevibacillus composti FJAT-54423, complete genome.</title>
        <authorList>
            <person name="Tang R."/>
        </authorList>
    </citation>
    <scope>NUCLEOTIDE SEQUENCE</scope>
    <source>
        <strain evidence="2">FJAT-54424</strain>
    </source>
</reference>
<gene>
    <name evidence="1" type="ORF">JD108_11935</name>
    <name evidence="2" type="ORF">KDJ56_11880</name>
</gene>
<protein>
    <submittedName>
        <fullName evidence="1">YdeI/OmpD-associated family protein</fullName>
    </submittedName>
</protein>
<dbReference type="EMBL" id="CP073708">
    <property type="protein sequence ID" value="QUO39755.1"/>
    <property type="molecule type" value="Genomic_DNA"/>
</dbReference>
<accession>A0A7T5JM31</accession>
<sequence>MSELAKKLRIKEGHQVLLLNPPSGYGAELLLLPEDARLEVLTAPETNVRERVKEGADALLLFVHGIEELESWAPVALSAITPEGLLWIAYPKQSSKIKTDLNRDKGWEPITRAGYEGVAMISIDATWSAVRFRPVELVKSTRSTRASKSRSTAAAAEAKAPEERVVTVPEDMQAALAQRPEALAFFEQLSYTNRKEYVRWVTEAKREETRNSRIQKTLERLQLGLKNPWVKS</sequence>
<dbReference type="AlphaFoldDB" id="A0A7T5JM31"/>
<proteinExistence type="predicted"/>
<keyword evidence="4" id="KW-1185">Reference proteome</keyword>
<organism evidence="1 3">
    <name type="scientific">Brevibacillus composti</name>
    <dbReference type="NCBI Taxonomy" id="2796470"/>
    <lineage>
        <taxon>Bacteria</taxon>
        <taxon>Bacillati</taxon>
        <taxon>Bacillota</taxon>
        <taxon>Bacilli</taxon>
        <taxon>Bacillales</taxon>
        <taxon>Paenibacillaceae</taxon>
        <taxon>Brevibacillus</taxon>
    </lineage>
</organism>
<dbReference type="EMBL" id="CP066308">
    <property type="protein sequence ID" value="QQE72677.1"/>
    <property type="molecule type" value="Genomic_DNA"/>
</dbReference>
<evidence type="ECO:0000313" key="2">
    <source>
        <dbReference type="EMBL" id="QUO39755.1"/>
    </source>
</evidence>
<evidence type="ECO:0000313" key="1">
    <source>
        <dbReference type="EMBL" id="QQE72677.1"/>
    </source>
</evidence>
<dbReference type="Pfam" id="PF13376">
    <property type="entry name" value="OmdA"/>
    <property type="match status" value="1"/>
</dbReference>
<dbReference type="Proteomes" id="UP000677234">
    <property type="component" value="Chromosome"/>
</dbReference>
<dbReference type="RefSeq" id="WP_198826310.1">
    <property type="nucleotide sequence ID" value="NZ_CP066308.1"/>
</dbReference>
<name>A0A7T5JM31_9BACL</name>
<reference evidence="1 3" key="1">
    <citation type="submission" date="2020-12" db="EMBL/GenBank/DDBJ databases">
        <title>strain FJAT-54423T represents a novel species of the genus Brevibacillus.</title>
        <authorList>
            <person name="Tang R."/>
        </authorList>
    </citation>
    <scope>NUCLEOTIDE SEQUENCE [LARGE SCALE GENOMIC DNA]</scope>
    <source>
        <strain evidence="1 3">FJAT-54423</strain>
    </source>
</reference>
<dbReference type="KEGG" id="bcop:JD108_11935"/>